<reference evidence="3" key="1">
    <citation type="submission" date="2017-02" db="UniProtKB">
        <authorList>
            <consortium name="WormBaseParasite"/>
        </authorList>
    </citation>
    <scope>IDENTIFICATION</scope>
</reference>
<sequence>MRILWSAQAANESLIEHFTVAFEGSHVVFAARTHVELTRSVIATAESSAAVGSNLSGDDSFPSRTLSSIAISRSDQSDQEIRCDRPIV</sequence>
<proteinExistence type="predicted"/>
<evidence type="ECO:0000313" key="3">
    <source>
        <dbReference type="WBParaSite" id="NBR_0001451301-mRNA-1"/>
    </source>
</evidence>
<evidence type="ECO:0000313" key="1">
    <source>
        <dbReference type="EMBL" id="VDL78103.1"/>
    </source>
</evidence>
<keyword evidence="2" id="KW-1185">Reference proteome</keyword>
<organism evidence="3">
    <name type="scientific">Nippostrongylus brasiliensis</name>
    <name type="common">Rat hookworm</name>
    <dbReference type="NCBI Taxonomy" id="27835"/>
    <lineage>
        <taxon>Eukaryota</taxon>
        <taxon>Metazoa</taxon>
        <taxon>Ecdysozoa</taxon>
        <taxon>Nematoda</taxon>
        <taxon>Chromadorea</taxon>
        <taxon>Rhabditida</taxon>
        <taxon>Rhabditina</taxon>
        <taxon>Rhabditomorpha</taxon>
        <taxon>Strongyloidea</taxon>
        <taxon>Heligmosomidae</taxon>
        <taxon>Nippostrongylus</taxon>
    </lineage>
</organism>
<evidence type="ECO:0000313" key="2">
    <source>
        <dbReference type="Proteomes" id="UP000271162"/>
    </source>
</evidence>
<dbReference type="WBParaSite" id="NBR_0001451301-mRNA-1">
    <property type="protein sequence ID" value="NBR_0001451301-mRNA-1"/>
    <property type="gene ID" value="NBR_0001451301"/>
</dbReference>
<accession>A0A0N4YD40</accession>
<dbReference type="AlphaFoldDB" id="A0A0N4YD40"/>
<protein>
    <submittedName>
        <fullName evidence="1 3">Uncharacterized protein</fullName>
    </submittedName>
</protein>
<dbReference type="EMBL" id="UYSL01021390">
    <property type="protein sequence ID" value="VDL78103.1"/>
    <property type="molecule type" value="Genomic_DNA"/>
</dbReference>
<reference evidence="1 2" key="2">
    <citation type="submission" date="2018-11" db="EMBL/GenBank/DDBJ databases">
        <authorList>
            <consortium name="Pathogen Informatics"/>
        </authorList>
    </citation>
    <scope>NUCLEOTIDE SEQUENCE [LARGE SCALE GENOMIC DNA]</scope>
</reference>
<gene>
    <name evidence="1" type="ORF">NBR_LOCUS14514</name>
</gene>
<dbReference type="Proteomes" id="UP000271162">
    <property type="component" value="Unassembled WGS sequence"/>
</dbReference>
<name>A0A0N4YD40_NIPBR</name>